<feature type="region of interest" description="Disordered" evidence="1">
    <location>
        <begin position="216"/>
        <end position="272"/>
    </location>
</feature>
<proteinExistence type="predicted"/>
<evidence type="ECO:0000256" key="1">
    <source>
        <dbReference type="SAM" id="MobiDB-lite"/>
    </source>
</evidence>
<comment type="caution">
    <text evidence="2">The sequence shown here is derived from an EMBL/GenBank/DDBJ whole genome shotgun (WGS) entry which is preliminary data.</text>
</comment>
<dbReference type="Proteomes" id="UP000838763">
    <property type="component" value="Unassembled WGS sequence"/>
</dbReference>
<dbReference type="AlphaFoldDB" id="A0A9P1H5H6"/>
<evidence type="ECO:0000313" key="3">
    <source>
        <dbReference type="Proteomes" id="UP000838763"/>
    </source>
</evidence>
<dbReference type="EMBL" id="CALLCH030000013">
    <property type="protein sequence ID" value="CAI4215933.1"/>
    <property type="molecule type" value="Genomic_DNA"/>
</dbReference>
<name>A0A9P1H5H6_9PEZI</name>
<sequence length="272" mass="30028">MSDISRHVESLAGRLLIQNDVASMKRITDEFADTRPAAETAKILRQVLEKLSNGAQSRRRIRKLVVHFEKIAGLEKLWPRGIFIPLEFSPRRRGKYGYSFRLIDDLFTITHLYIDAGNPKEVLLALWNKDEDVGVIGQALSAAESNKVSDQAIGAAKAMAFRVFTEPGIEEIEGSEADESHGGGHECAMAVEAARRASSESNLSGYDPGSFAFHANDLDSASSRQGEESRSEDDQELVGYVTLLPRNSTAESQTPLPLDPRLLSPTEETKER</sequence>
<feature type="compositionally biased region" description="Polar residues" evidence="1">
    <location>
        <begin position="245"/>
        <end position="255"/>
    </location>
</feature>
<gene>
    <name evidence="2" type="ORF">PPNO1_LOCUS5606</name>
</gene>
<protein>
    <submittedName>
        <fullName evidence="2">Uncharacterized protein</fullName>
    </submittedName>
</protein>
<keyword evidence="3" id="KW-1185">Reference proteome</keyword>
<accession>A0A9P1H5H6</accession>
<organism evidence="2 3">
    <name type="scientific">Parascedosporium putredinis</name>
    <dbReference type="NCBI Taxonomy" id="1442378"/>
    <lineage>
        <taxon>Eukaryota</taxon>
        <taxon>Fungi</taxon>
        <taxon>Dikarya</taxon>
        <taxon>Ascomycota</taxon>
        <taxon>Pezizomycotina</taxon>
        <taxon>Sordariomycetes</taxon>
        <taxon>Hypocreomycetidae</taxon>
        <taxon>Microascales</taxon>
        <taxon>Microascaceae</taxon>
        <taxon>Parascedosporium</taxon>
    </lineage>
</organism>
<evidence type="ECO:0000313" key="2">
    <source>
        <dbReference type="EMBL" id="CAI4215933.1"/>
    </source>
</evidence>
<reference evidence="2" key="1">
    <citation type="submission" date="2022-11" db="EMBL/GenBank/DDBJ databases">
        <authorList>
            <person name="Scott C."/>
            <person name="Bruce N."/>
        </authorList>
    </citation>
    <scope>NUCLEOTIDE SEQUENCE</scope>
</reference>